<dbReference type="PANTHER" id="PTHR11697">
    <property type="entry name" value="GENERAL TRANSCRIPTION FACTOR 2-RELATED ZINC FINGER PROTEIN"/>
    <property type="match status" value="1"/>
</dbReference>
<reference evidence="2" key="1">
    <citation type="submission" date="2021-03" db="EMBL/GenBank/DDBJ databases">
        <authorList>
            <person name="Li Z."/>
            <person name="Yang C."/>
        </authorList>
    </citation>
    <scope>NUCLEOTIDE SEQUENCE</scope>
    <source>
        <strain evidence="2">Dzin_1.0</strain>
        <tissue evidence="2">Leaf</tissue>
    </source>
</reference>
<dbReference type="GO" id="GO:0046983">
    <property type="term" value="F:protein dimerization activity"/>
    <property type="evidence" value="ECO:0007669"/>
    <property type="project" value="InterPro"/>
</dbReference>
<dbReference type="InterPro" id="IPR008906">
    <property type="entry name" value="HATC_C_dom"/>
</dbReference>
<proteinExistence type="predicted"/>
<protein>
    <recommendedName>
        <fullName evidence="1">TTF-type domain-containing protein</fullName>
    </recommendedName>
</protein>
<dbReference type="InterPro" id="IPR055298">
    <property type="entry name" value="AtLOH3-like"/>
</dbReference>
<dbReference type="PANTHER" id="PTHR11697:SF230">
    <property type="entry name" value="ZINC FINGER, MYM DOMAIN CONTAINING 1"/>
    <property type="match status" value="1"/>
</dbReference>
<dbReference type="AlphaFoldDB" id="A0A9D5CMB7"/>
<sequence length="716" mass="82219">MDKYLIKRKTILKEPSNVNTSDAQPNAKKDRIELNIDDLPSDPGLRKKISDYHPNDRDKVRRAYLQKGPCQPYTHNFPQKKIGNALRRFNPTWFKEYGNWLEYSIEKDAAFCLCCYLYRPDVGEQASGDSFVLEGFTNWKKKERFDIHVGGPNSAHNQAWKRCQDLLNQKQHIQFAFAKQSDQARENYRVHLTATLDCIRFLLCQGLAFRGSDETESSHNQGIKEQAAITLRYVDSKGYVIERFLGLVHVSDTTALSLKAAIEAVFSKNNLSMSKIRGQGYDGASNMQGEFNGLKTLIMKVNASAYYVHCFAHQLQLTLVAVAKNHVQIALLFNTVTSVVNIVGASCKRRDALREKQFNKIVEELLVGELSTGKGLNQETSLQRAGDTWGSHYGSLINLIIMFGSDIDVLEIVVEDGISLEQRGEAFALLDLVQSFDFVFNLHLMKNVLGITNELSMALQRRDQDIMNAIALVKVTKQLLQIMRDDGWKSLYDEVSSFCERNNIVVPNMDDIFVTRGRPRRNTHKVTNFHHYRVELFYTVVDMQLQELNNRFNELNMELLLCVAYLSPCNSFAAFDKGKLIHLAQFYPSEFSETELHVLDNQLETYIIDLRSHDEFKSLKGINELSIKLVETKKHIVYPLVYLLVKLALILPVSTASVERVFSAMKIVKNRLRNRMGDSWMNDCLITYIEKEIFCSIDNEKILHRFQTMKTRREQL</sequence>
<accession>A0A9D5CMB7</accession>
<gene>
    <name evidence="2" type="ORF">J5N97_017394</name>
</gene>
<dbReference type="InterPro" id="IPR025398">
    <property type="entry name" value="DUF4371"/>
</dbReference>
<organism evidence="2 3">
    <name type="scientific">Dioscorea zingiberensis</name>
    <dbReference type="NCBI Taxonomy" id="325984"/>
    <lineage>
        <taxon>Eukaryota</taxon>
        <taxon>Viridiplantae</taxon>
        <taxon>Streptophyta</taxon>
        <taxon>Embryophyta</taxon>
        <taxon>Tracheophyta</taxon>
        <taxon>Spermatophyta</taxon>
        <taxon>Magnoliopsida</taxon>
        <taxon>Liliopsida</taxon>
        <taxon>Dioscoreales</taxon>
        <taxon>Dioscoreaceae</taxon>
        <taxon>Dioscorea</taxon>
    </lineage>
</organism>
<dbReference type="InterPro" id="IPR006580">
    <property type="entry name" value="Znf_TTF"/>
</dbReference>
<dbReference type="InterPro" id="IPR012337">
    <property type="entry name" value="RNaseH-like_sf"/>
</dbReference>
<evidence type="ECO:0000313" key="2">
    <source>
        <dbReference type="EMBL" id="KAJ0975429.1"/>
    </source>
</evidence>
<evidence type="ECO:0000313" key="3">
    <source>
        <dbReference type="Proteomes" id="UP001085076"/>
    </source>
</evidence>
<reference evidence="2" key="2">
    <citation type="journal article" date="2022" name="Hortic Res">
        <title>The genome of Dioscorea zingiberensis sheds light on the biosynthesis, origin and evolution of the medicinally important diosgenin saponins.</title>
        <authorList>
            <person name="Li Y."/>
            <person name="Tan C."/>
            <person name="Li Z."/>
            <person name="Guo J."/>
            <person name="Li S."/>
            <person name="Chen X."/>
            <person name="Wang C."/>
            <person name="Dai X."/>
            <person name="Yang H."/>
            <person name="Song W."/>
            <person name="Hou L."/>
            <person name="Xu J."/>
            <person name="Tong Z."/>
            <person name="Xu A."/>
            <person name="Yuan X."/>
            <person name="Wang W."/>
            <person name="Yang Q."/>
            <person name="Chen L."/>
            <person name="Sun Z."/>
            <person name="Wang K."/>
            <person name="Pan B."/>
            <person name="Chen J."/>
            <person name="Bao Y."/>
            <person name="Liu F."/>
            <person name="Qi X."/>
            <person name="Gang D.R."/>
            <person name="Wen J."/>
            <person name="Li J."/>
        </authorList>
    </citation>
    <scope>NUCLEOTIDE SEQUENCE</scope>
    <source>
        <strain evidence="2">Dzin_1.0</strain>
    </source>
</reference>
<dbReference type="SMART" id="SM00597">
    <property type="entry name" value="ZnF_TTF"/>
    <property type="match status" value="1"/>
</dbReference>
<dbReference type="OrthoDB" id="1739706at2759"/>
<dbReference type="Proteomes" id="UP001085076">
    <property type="component" value="Miscellaneous, Linkage group lg04"/>
</dbReference>
<dbReference type="EMBL" id="JAGGNH010000004">
    <property type="protein sequence ID" value="KAJ0975429.1"/>
    <property type="molecule type" value="Genomic_DNA"/>
</dbReference>
<feature type="domain" description="TTF-type" evidence="1">
    <location>
        <begin position="85"/>
        <end position="179"/>
    </location>
</feature>
<evidence type="ECO:0000259" key="1">
    <source>
        <dbReference type="SMART" id="SM00597"/>
    </source>
</evidence>
<keyword evidence="3" id="KW-1185">Reference proteome</keyword>
<name>A0A9D5CMB7_9LILI</name>
<comment type="caution">
    <text evidence="2">The sequence shown here is derived from an EMBL/GenBank/DDBJ whole genome shotgun (WGS) entry which is preliminary data.</text>
</comment>
<dbReference type="Pfam" id="PF14291">
    <property type="entry name" value="DUF4371"/>
    <property type="match status" value="2"/>
</dbReference>
<dbReference type="SUPFAM" id="SSF53098">
    <property type="entry name" value="Ribonuclease H-like"/>
    <property type="match status" value="1"/>
</dbReference>
<dbReference type="Pfam" id="PF05699">
    <property type="entry name" value="Dimer_Tnp_hAT"/>
    <property type="match status" value="1"/>
</dbReference>